<dbReference type="Proteomes" id="UP000799423">
    <property type="component" value="Unassembled WGS sequence"/>
</dbReference>
<reference evidence="1" key="1">
    <citation type="submission" date="2020-01" db="EMBL/GenBank/DDBJ databases">
        <authorList>
            <consortium name="DOE Joint Genome Institute"/>
            <person name="Haridas S."/>
            <person name="Albert R."/>
            <person name="Binder M."/>
            <person name="Bloem J."/>
            <person name="Labutti K."/>
            <person name="Salamov A."/>
            <person name="Andreopoulos B."/>
            <person name="Baker S.E."/>
            <person name="Barry K."/>
            <person name="Bills G."/>
            <person name="Bluhm B.H."/>
            <person name="Cannon C."/>
            <person name="Castanera R."/>
            <person name="Culley D.E."/>
            <person name="Daum C."/>
            <person name="Ezra D."/>
            <person name="Gonzalez J.B."/>
            <person name="Henrissat B."/>
            <person name="Kuo A."/>
            <person name="Liang C."/>
            <person name="Lipzen A."/>
            <person name="Lutzoni F."/>
            <person name="Magnuson J."/>
            <person name="Mondo S."/>
            <person name="Nolan M."/>
            <person name="Ohm R."/>
            <person name="Pangilinan J."/>
            <person name="Park H.-J."/>
            <person name="Ramirez L."/>
            <person name="Alfaro M."/>
            <person name="Sun H."/>
            <person name="Tritt A."/>
            <person name="Yoshinaga Y."/>
            <person name="Zwiers L.-H."/>
            <person name="Turgeon B.G."/>
            <person name="Goodwin S.B."/>
            <person name="Spatafora J.W."/>
            <person name="Crous P.W."/>
            <person name="Grigoriev I.V."/>
        </authorList>
    </citation>
    <scope>NUCLEOTIDE SEQUENCE</scope>
    <source>
        <strain evidence="1">IPT5</strain>
    </source>
</reference>
<evidence type="ECO:0000313" key="1">
    <source>
        <dbReference type="EMBL" id="KAF2854891.1"/>
    </source>
</evidence>
<name>A0A6A7BHG7_9PLEO</name>
<organism evidence="1 2">
    <name type="scientific">Plenodomus tracheiphilus IPT5</name>
    <dbReference type="NCBI Taxonomy" id="1408161"/>
    <lineage>
        <taxon>Eukaryota</taxon>
        <taxon>Fungi</taxon>
        <taxon>Dikarya</taxon>
        <taxon>Ascomycota</taxon>
        <taxon>Pezizomycotina</taxon>
        <taxon>Dothideomycetes</taxon>
        <taxon>Pleosporomycetidae</taxon>
        <taxon>Pleosporales</taxon>
        <taxon>Pleosporineae</taxon>
        <taxon>Leptosphaeriaceae</taxon>
        <taxon>Plenodomus</taxon>
    </lineage>
</organism>
<dbReference type="AlphaFoldDB" id="A0A6A7BHG7"/>
<dbReference type="EMBL" id="MU006292">
    <property type="protein sequence ID" value="KAF2854891.1"/>
    <property type="molecule type" value="Genomic_DNA"/>
</dbReference>
<sequence>MRESCCIAVVCILQTLLRRCREFQVPCLLSTTQAVCALCQEHVPEVGEHNEESGTLGNWQCTVSLELSYLTHNDTYDKRKDPLHLKPSSSSLFLDAIRAQWKKPGAGLEL</sequence>
<accession>A0A6A7BHG7</accession>
<protein>
    <submittedName>
        <fullName evidence="1">Uncharacterized protein</fullName>
    </submittedName>
</protein>
<keyword evidence="2" id="KW-1185">Reference proteome</keyword>
<proteinExistence type="predicted"/>
<evidence type="ECO:0000313" key="2">
    <source>
        <dbReference type="Proteomes" id="UP000799423"/>
    </source>
</evidence>
<gene>
    <name evidence="1" type="ORF">T440DRAFT_245595</name>
</gene>